<dbReference type="PROSITE" id="PS52029">
    <property type="entry name" value="LD_TPASE"/>
    <property type="match status" value="1"/>
</dbReference>
<keyword evidence="3 6" id="KW-0133">Cell shape</keyword>
<dbReference type="eggNOG" id="COG1376">
    <property type="taxonomic scope" value="Bacteria"/>
</dbReference>
<dbReference type="InterPro" id="IPR038063">
    <property type="entry name" value="Transpep_catalytic_dom"/>
</dbReference>
<feature type="domain" description="L,D-TPase catalytic" evidence="8">
    <location>
        <begin position="114"/>
        <end position="234"/>
    </location>
</feature>
<evidence type="ECO:0000256" key="5">
    <source>
        <dbReference type="ARBA" id="ARBA00023316"/>
    </source>
</evidence>
<dbReference type="InterPro" id="IPR005490">
    <property type="entry name" value="LD_TPept_cat_dom"/>
</dbReference>
<sequence length="234" mass="25381">MAGRRSAYVGLHRKRTDWLLMGETVLCAVLAVVLCGTIALWQARAAERDSAIVAAQAKAGAASVESVSSNALKRRSVPQVNETLAKQREAEEQRARWTNPTGGTQPDLAQYTGISVDVDLAAQRAYVKSNGQTIYTMITSSGMDDSTPRGTYTVDARGLHFFNASEGMGADYWVRFYGPYLFHSVPTGQNFGEYLEDEGAKLGQPASHGCVRLSIADAKWLYEQLPDGTPVTIA</sequence>
<evidence type="ECO:0000256" key="2">
    <source>
        <dbReference type="ARBA" id="ARBA00022679"/>
    </source>
</evidence>
<dbReference type="GO" id="GO:0071972">
    <property type="term" value="F:peptidoglycan L,D-transpeptidase activity"/>
    <property type="evidence" value="ECO:0007669"/>
    <property type="project" value="TreeGrafter"/>
</dbReference>
<feature type="region of interest" description="Disordered" evidence="7">
    <location>
        <begin position="85"/>
        <end position="108"/>
    </location>
</feature>
<dbReference type="SUPFAM" id="SSF141523">
    <property type="entry name" value="L,D-transpeptidase catalytic domain-like"/>
    <property type="match status" value="1"/>
</dbReference>
<dbReference type="GO" id="GO:0018104">
    <property type="term" value="P:peptidoglycan-protein cross-linking"/>
    <property type="evidence" value="ECO:0007669"/>
    <property type="project" value="TreeGrafter"/>
</dbReference>
<dbReference type="GO" id="GO:0071555">
    <property type="term" value="P:cell wall organization"/>
    <property type="evidence" value="ECO:0007669"/>
    <property type="project" value="UniProtKB-UniRule"/>
</dbReference>
<dbReference type="STRING" id="762211.BSTEL_0245"/>
<dbReference type="EMBL" id="JGZP01000012">
    <property type="protein sequence ID" value="KFI97524.1"/>
    <property type="molecule type" value="Genomic_DNA"/>
</dbReference>
<evidence type="ECO:0000313" key="10">
    <source>
        <dbReference type="Proteomes" id="UP000029004"/>
    </source>
</evidence>
<dbReference type="OrthoDB" id="5242394at2"/>
<gene>
    <name evidence="9" type="ORF">BSTEL_0245</name>
</gene>
<dbReference type="UniPathway" id="UPA00219"/>
<comment type="pathway">
    <text evidence="1 6">Cell wall biogenesis; peptidoglycan biosynthesis.</text>
</comment>
<dbReference type="Pfam" id="PF03734">
    <property type="entry name" value="YkuD"/>
    <property type="match status" value="1"/>
</dbReference>
<comment type="caution">
    <text evidence="9">The sequence shown here is derived from an EMBL/GenBank/DDBJ whole genome shotgun (WGS) entry which is preliminary data.</text>
</comment>
<name>A0A087DPS4_9BIFI</name>
<dbReference type="Proteomes" id="UP000029004">
    <property type="component" value="Unassembled WGS sequence"/>
</dbReference>
<keyword evidence="4 6" id="KW-0573">Peptidoglycan synthesis</keyword>
<dbReference type="CDD" id="cd16913">
    <property type="entry name" value="YkuD_like"/>
    <property type="match status" value="1"/>
</dbReference>
<dbReference type="GO" id="GO:0016740">
    <property type="term" value="F:transferase activity"/>
    <property type="evidence" value="ECO:0007669"/>
    <property type="project" value="UniProtKB-KW"/>
</dbReference>
<evidence type="ECO:0000256" key="7">
    <source>
        <dbReference type="SAM" id="MobiDB-lite"/>
    </source>
</evidence>
<dbReference type="GO" id="GO:0008360">
    <property type="term" value="P:regulation of cell shape"/>
    <property type="evidence" value="ECO:0007669"/>
    <property type="project" value="UniProtKB-UniRule"/>
</dbReference>
<dbReference type="PANTHER" id="PTHR30582:SF2">
    <property type="entry name" value="L,D-TRANSPEPTIDASE YCIB-RELATED"/>
    <property type="match status" value="1"/>
</dbReference>
<feature type="compositionally biased region" description="Basic and acidic residues" evidence="7">
    <location>
        <begin position="85"/>
        <end position="95"/>
    </location>
</feature>
<accession>A0A087DPS4</accession>
<evidence type="ECO:0000256" key="4">
    <source>
        <dbReference type="ARBA" id="ARBA00022984"/>
    </source>
</evidence>
<evidence type="ECO:0000256" key="6">
    <source>
        <dbReference type="PROSITE-ProRule" id="PRU01373"/>
    </source>
</evidence>
<feature type="active site" description="Nucleophile" evidence="6">
    <location>
        <position position="210"/>
    </location>
</feature>
<dbReference type="GO" id="GO:0005576">
    <property type="term" value="C:extracellular region"/>
    <property type="evidence" value="ECO:0007669"/>
    <property type="project" value="TreeGrafter"/>
</dbReference>
<keyword evidence="5 6" id="KW-0961">Cell wall biogenesis/degradation</keyword>
<evidence type="ECO:0000256" key="1">
    <source>
        <dbReference type="ARBA" id="ARBA00004752"/>
    </source>
</evidence>
<dbReference type="InterPro" id="IPR050979">
    <property type="entry name" value="LD-transpeptidase"/>
</dbReference>
<keyword evidence="2" id="KW-0808">Transferase</keyword>
<reference evidence="9 10" key="1">
    <citation type="submission" date="2014-03" db="EMBL/GenBank/DDBJ databases">
        <title>Genomics of Bifidobacteria.</title>
        <authorList>
            <person name="Ventura M."/>
            <person name="Milani C."/>
            <person name="Lugli G.A."/>
        </authorList>
    </citation>
    <scope>NUCLEOTIDE SEQUENCE [LARGE SCALE GENOMIC DNA]</scope>
    <source>
        <strain evidence="9 10">DSM 23968</strain>
    </source>
</reference>
<evidence type="ECO:0000259" key="8">
    <source>
        <dbReference type="PROSITE" id="PS52029"/>
    </source>
</evidence>
<dbReference type="PANTHER" id="PTHR30582">
    <property type="entry name" value="L,D-TRANSPEPTIDASE"/>
    <property type="match status" value="1"/>
</dbReference>
<evidence type="ECO:0000256" key="3">
    <source>
        <dbReference type="ARBA" id="ARBA00022960"/>
    </source>
</evidence>
<dbReference type="RefSeq" id="WP_034528343.1">
    <property type="nucleotide sequence ID" value="NZ_JGZP01000012.1"/>
</dbReference>
<keyword evidence="10" id="KW-1185">Reference proteome</keyword>
<dbReference type="Gene3D" id="2.40.440.10">
    <property type="entry name" value="L,D-transpeptidase catalytic domain-like"/>
    <property type="match status" value="1"/>
</dbReference>
<evidence type="ECO:0000313" key="9">
    <source>
        <dbReference type="EMBL" id="KFI97524.1"/>
    </source>
</evidence>
<proteinExistence type="predicted"/>
<feature type="active site" description="Proton donor/acceptor" evidence="6">
    <location>
        <position position="183"/>
    </location>
</feature>
<protein>
    <submittedName>
        <fullName evidence="9">Peptidase</fullName>
    </submittedName>
</protein>
<dbReference type="AlphaFoldDB" id="A0A087DPS4"/>
<organism evidence="9 10">
    <name type="scientific">Bifidobacterium stellenboschense</name>
    <dbReference type="NCBI Taxonomy" id="762211"/>
    <lineage>
        <taxon>Bacteria</taxon>
        <taxon>Bacillati</taxon>
        <taxon>Actinomycetota</taxon>
        <taxon>Actinomycetes</taxon>
        <taxon>Bifidobacteriales</taxon>
        <taxon>Bifidobacteriaceae</taxon>
        <taxon>Bifidobacterium</taxon>
    </lineage>
</organism>